<feature type="non-terminal residue" evidence="1">
    <location>
        <position position="1"/>
    </location>
</feature>
<sequence>DRNLCRLDAFRRRFIFDLSSDDKLDIYQIFLDFYYALEIDFIKFSDEYSQKGRMKKYSVEALISLLDELDFGYKGRKDLRAIFDFLCTIEDIRPGIDFIDKKNSDSKKNYIVFTISKLRSKIRRKFNSGNLVKRSPVSVSKCLHLLAPNFFPLWDRKIAQEYKCGYVKRPNEQYYFFCEKAKHISAIIKDYKECKRSGKSILKLLDEYNYAKYTKGWID</sequence>
<dbReference type="EMBL" id="BARW01003698">
    <property type="protein sequence ID" value="GAI70151.1"/>
    <property type="molecule type" value="Genomic_DNA"/>
</dbReference>
<proteinExistence type="predicted"/>
<reference evidence="1" key="1">
    <citation type="journal article" date="2014" name="Front. Microbiol.">
        <title>High frequency of phylogenetically diverse reductive dehalogenase-homologous genes in deep subseafloor sedimentary metagenomes.</title>
        <authorList>
            <person name="Kawai M."/>
            <person name="Futagami T."/>
            <person name="Toyoda A."/>
            <person name="Takaki Y."/>
            <person name="Nishi S."/>
            <person name="Hori S."/>
            <person name="Arai W."/>
            <person name="Tsubouchi T."/>
            <person name="Morono Y."/>
            <person name="Uchiyama I."/>
            <person name="Ito T."/>
            <person name="Fujiyama A."/>
            <person name="Inagaki F."/>
            <person name="Takami H."/>
        </authorList>
    </citation>
    <scope>NUCLEOTIDE SEQUENCE</scope>
    <source>
        <strain evidence="1">Expedition CK06-06</strain>
    </source>
</reference>
<comment type="caution">
    <text evidence="1">The sequence shown here is derived from an EMBL/GenBank/DDBJ whole genome shotgun (WGS) entry which is preliminary data.</text>
</comment>
<gene>
    <name evidence="1" type="ORF">S12H4_09214</name>
</gene>
<name>X1RT69_9ZZZZ</name>
<protein>
    <submittedName>
        <fullName evidence="1">Uncharacterized protein</fullName>
    </submittedName>
</protein>
<organism evidence="1">
    <name type="scientific">marine sediment metagenome</name>
    <dbReference type="NCBI Taxonomy" id="412755"/>
    <lineage>
        <taxon>unclassified sequences</taxon>
        <taxon>metagenomes</taxon>
        <taxon>ecological metagenomes</taxon>
    </lineage>
</organism>
<accession>X1RT69</accession>
<evidence type="ECO:0000313" key="1">
    <source>
        <dbReference type="EMBL" id="GAI70151.1"/>
    </source>
</evidence>
<dbReference type="AlphaFoldDB" id="X1RT69"/>